<keyword evidence="3 10" id="KW-0132">Cell division</keyword>
<evidence type="ECO:0000256" key="3">
    <source>
        <dbReference type="ARBA" id="ARBA00022618"/>
    </source>
</evidence>
<dbReference type="NCBIfam" id="TIGR03598">
    <property type="entry name" value="GTPase_YsxC"/>
    <property type="match status" value="1"/>
</dbReference>
<keyword evidence="4" id="KW-0479">Metal-binding</keyword>
<evidence type="ECO:0000256" key="7">
    <source>
        <dbReference type="ARBA" id="ARBA00023134"/>
    </source>
</evidence>
<evidence type="ECO:0000256" key="9">
    <source>
        <dbReference type="ARBA" id="ARBA00023306"/>
    </source>
</evidence>
<dbReference type="NCBIfam" id="TIGR00231">
    <property type="entry name" value="small_GTP"/>
    <property type="match status" value="1"/>
</dbReference>
<dbReference type="Gene3D" id="3.40.50.300">
    <property type="entry name" value="P-loop containing nucleotide triphosphate hydrolases"/>
    <property type="match status" value="1"/>
</dbReference>
<dbReference type="InterPro" id="IPR030393">
    <property type="entry name" value="G_ENGB_dom"/>
</dbReference>
<dbReference type="PANTHER" id="PTHR11649">
    <property type="entry name" value="MSS1/TRME-RELATED GTP-BINDING PROTEIN"/>
    <property type="match status" value="1"/>
</dbReference>
<evidence type="ECO:0000256" key="8">
    <source>
        <dbReference type="ARBA" id="ARBA00023210"/>
    </source>
</evidence>
<name>A0A9D1CQE1_9FIRM</name>
<dbReference type="InterPro" id="IPR019987">
    <property type="entry name" value="GTP-bd_ribosome_bio_YsxC"/>
</dbReference>
<proteinExistence type="inferred from homology"/>
<reference evidence="12" key="1">
    <citation type="submission" date="2020-10" db="EMBL/GenBank/DDBJ databases">
        <authorList>
            <person name="Gilroy R."/>
        </authorList>
    </citation>
    <scope>NUCLEOTIDE SEQUENCE</scope>
    <source>
        <strain evidence="12">ChiSxjej2B14-6234</strain>
    </source>
</reference>
<dbReference type="PANTHER" id="PTHR11649:SF13">
    <property type="entry name" value="ENGB-TYPE G DOMAIN-CONTAINING PROTEIN"/>
    <property type="match status" value="1"/>
</dbReference>
<dbReference type="GO" id="GO:0005525">
    <property type="term" value="F:GTP binding"/>
    <property type="evidence" value="ECO:0007669"/>
    <property type="project" value="UniProtKB-UniRule"/>
</dbReference>
<dbReference type="GO" id="GO:0046872">
    <property type="term" value="F:metal ion binding"/>
    <property type="evidence" value="ECO:0007669"/>
    <property type="project" value="UniProtKB-KW"/>
</dbReference>
<dbReference type="InterPro" id="IPR006073">
    <property type="entry name" value="GTP-bd"/>
</dbReference>
<dbReference type="SUPFAM" id="SSF52540">
    <property type="entry name" value="P-loop containing nucleoside triphosphate hydrolases"/>
    <property type="match status" value="1"/>
</dbReference>
<comment type="caution">
    <text evidence="12">The sequence shown here is derived from an EMBL/GenBank/DDBJ whole genome shotgun (WGS) entry which is preliminary data.</text>
</comment>
<dbReference type="PROSITE" id="PS51706">
    <property type="entry name" value="G_ENGB"/>
    <property type="match status" value="1"/>
</dbReference>
<dbReference type="Pfam" id="PF01926">
    <property type="entry name" value="MMR_HSR1"/>
    <property type="match status" value="1"/>
</dbReference>
<evidence type="ECO:0000256" key="2">
    <source>
        <dbReference type="ARBA" id="ARBA00009638"/>
    </source>
</evidence>
<dbReference type="GO" id="GO:0005829">
    <property type="term" value="C:cytosol"/>
    <property type="evidence" value="ECO:0007669"/>
    <property type="project" value="TreeGrafter"/>
</dbReference>
<dbReference type="InterPro" id="IPR005225">
    <property type="entry name" value="Small_GTP-bd"/>
</dbReference>
<dbReference type="AlphaFoldDB" id="A0A9D1CQE1"/>
<evidence type="ECO:0000256" key="6">
    <source>
        <dbReference type="ARBA" id="ARBA00022842"/>
    </source>
</evidence>
<keyword evidence="9 10" id="KW-0131">Cell cycle</keyword>
<dbReference type="HAMAP" id="MF_00321">
    <property type="entry name" value="GTPase_EngB"/>
    <property type="match status" value="1"/>
</dbReference>
<feature type="domain" description="EngB-type G" evidence="11">
    <location>
        <begin position="22"/>
        <end position="194"/>
    </location>
</feature>
<keyword evidence="5 10" id="KW-0547">Nucleotide-binding</keyword>
<accession>A0A9D1CQE1</accession>
<dbReference type="CDD" id="cd01876">
    <property type="entry name" value="YihA_EngB"/>
    <property type="match status" value="1"/>
</dbReference>
<dbReference type="Proteomes" id="UP000886887">
    <property type="component" value="Unassembled WGS sequence"/>
</dbReference>
<keyword evidence="6" id="KW-0460">Magnesium</keyword>
<organism evidence="12 13">
    <name type="scientific">Candidatus Onthenecus intestinigallinarum</name>
    <dbReference type="NCBI Taxonomy" id="2840875"/>
    <lineage>
        <taxon>Bacteria</taxon>
        <taxon>Bacillati</taxon>
        <taxon>Bacillota</taxon>
        <taxon>Clostridia</taxon>
        <taxon>Eubacteriales</taxon>
        <taxon>Candidatus Onthenecus</taxon>
    </lineage>
</organism>
<protein>
    <recommendedName>
        <fullName evidence="10">Probable GTP-binding protein EngB</fullName>
    </recommendedName>
</protein>
<evidence type="ECO:0000256" key="1">
    <source>
        <dbReference type="ARBA" id="ARBA00001946"/>
    </source>
</evidence>
<gene>
    <name evidence="10" type="primary">engB</name>
    <name evidence="12" type="ORF">IAB73_02230</name>
</gene>
<keyword evidence="8 10" id="KW-0717">Septation</keyword>
<evidence type="ECO:0000259" key="11">
    <source>
        <dbReference type="PROSITE" id="PS51706"/>
    </source>
</evidence>
<comment type="similarity">
    <text evidence="2 10">Belongs to the TRAFAC class TrmE-Era-EngA-EngB-Septin-like GTPase superfamily. EngB GTPase family.</text>
</comment>
<evidence type="ECO:0000256" key="4">
    <source>
        <dbReference type="ARBA" id="ARBA00022723"/>
    </source>
</evidence>
<dbReference type="GO" id="GO:0000917">
    <property type="term" value="P:division septum assembly"/>
    <property type="evidence" value="ECO:0007669"/>
    <property type="project" value="UniProtKB-KW"/>
</dbReference>
<dbReference type="InterPro" id="IPR027417">
    <property type="entry name" value="P-loop_NTPase"/>
</dbReference>
<comment type="function">
    <text evidence="10">Necessary for normal cell division and for the maintenance of normal septation.</text>
</comment>
<dbReference type="EMBL" id="DVFJ01000006">
    <property type="protein sequence ID" value="HIQ71013.1"/>
    <property type="molecule type" value="Genomic_DNA"/>
</dbReference>
<reference evidence="12" key="2">
    <citation type="journal article" date="2021" name="PeerJ">
        <title>Extensive microbial diversity within the chicken gut microbiome revealed by metagenomics and culture.</title>
        <authorList>
            <person name="Gilroy R."/>
            <person name="Ravi A."/>
            <person name="Getino M."/>
            <person name="Pursley I."/>
            <person name="Horton D.L."/>
            <person name="Alikhan N.F."/>
            <person name="Baker D."/>
            <person name="Gharbi K."/>
            <person name="Hall N."/>
            <person name="Watson M."/>
            <person name="Adriaenssens E.M."/>
            <person name="Foster-Nyarko E."/>
            <person name="Jarju S."/>
            <person name="Secka A."/>
            <person name="Antonio M."/>
            <person name="Oren A."/>
            <person name="Chaudhuri R.R."/>
            <person name="La Ragione R."/>
            <person name="Hildebrand F."/>
            <person name="Pallen M.J."/>
        </authorList>
    </citation>
    <scope>NUCLEOTIDE SEQUENCE</scope>
    <source>
        <strain evidence="12">ChiSxjej2B14-6234</strain>
    </source>
</reference>
<comment type="cofactor">
    <cofactor evidence="1">
        <name>Mg(2+)</name>
        <dbReference type="ChEBI" id="CHEBI:18420"/>
    </cofactor>
</comment>
<evidence type="ECO:0000313" key="13">
    <source>
        <dbReference type="Proteomes" id="UP000886887"/>
    </source>
</evidence>
<sequence length="208" mass="23089">MEIKRAAFVTSMDRYRDYPGIGLAEVAIAGKSNVGKSSMINRLCRNGKLARTSGTPGKTRLLNVYTVNDALHLIDLPGYGFARVGREEKLRWVSMMEGYFADSATLRHVLHLVDIRHEPTADDVDMNGFLRAHDIPFTVVATKADKISRGARMKHVAAICRKLLVQPWEVIPFSAEDGTGREQLLELLERVLLGAQAEGMEALEEAPK</sequence>
<evidence type="ECO:0000313" key="12">
    <source>
        <dbReference type="EMBL" id="HIQ71013.1"/>
    </source>
</evidence>
<keyword evidence="7 10" id="KW-0342">GTP-binding</keyword>
<evidence type="ECO:0000256" key="5">
    <source>
        <dbReference type="ARBA" id="ARBA00022741"/>
    </source>
</evidence>
<evidence type="ECO:0000256" key="10">
    <source>
        <dbReference type="HAMAP-Rule" id="MF_00321"/>
    </source>
</evidence>